<dbReference type="Proteomes" id="UP000094578">
    <property type="component" value="Unassembled WGS sequence"/>
</dbReference>
<dbReference type="InterPro" id="IPR053182">
    <property type="entry name" value="YobU-like_regulator"/>
</dbReference>
<dbReference type="PANTHER" id="PTHR36444:SF2">
    <property type="entry name" value="TRANSCRIPTIONAL REGULATOR PROTEIN YOBU-RELATED"/>
    <property type="match status" value="1"/>
</dbReference>
<dbReference type="Pfam" id="PF14526">
    <property type="entry name" value="Cass2"/>
    <property type="match status" value="1"/>
</dbReference>
<sequence>MNTVATTTIIDLPAFVVHGMGTRTTNVDELGMANARLPQLWASYLHDKAQHPSASSQHAPTYALYTDYESDANGAYTVVIGQQADDHLEQPITRQRQLEITVPASRYMVFTTSKGPVFETVAQTWGTIWNYFEHASEVRTYTGDFEVYESTANPEQAEVKIYIAIQS</sequence>
<dbReference type="Gene3D" id="3.20.80.10">
    <property type="entry name" value="Regulatory factor, effector binding domain"/>
    <property type="match status" value="1"/>
</dbReference>
<dbReference type="SMART" id="SM00871">
    <property type="entry name" value="AraC_E_bind"/>
    <property type="match status" value="1"/>
</dbReference>
<dbReference type="SUPFAM" id="SSF55136">
    <property type="entry name" value="Probable bacterial effector-binding domain"/>
    <property type="match status" value="1"/>
</dbReference>
<organism evidence="2 3">
    <name type="scientific">Paenibacillus nuruki</name>
    <dbReference type="NCBI Taxonomy" id="1886670"/>
    <lineage>
        <taxon>Bacteria</taxon>
        <taxon>Bacillati</taxon>
        <taxon>Bacillota</taxon>
        <taxon>Bacilli</taxon>
        <taxon>Bacillales</taxon>
        <taxon>Paenibacillaceae</taxon>
        <taxon>Paenibacillus</taxon>
    </lineage>
</organism>
<keyword evidence="3" id="KW-1185">Reference proteome</keyword>
<proteinExistence type="predicted"/>
<gene>
    <name evidence="2" type="ORF">PTI45_01068</name>
</gene>
<comment type="caution">
    <text evidence="2">The sequence shown here is derived from an EMBL/GenBank/DDBJ whole genome shotgun (WGS) entry which is preliminary data.</text>
</comment>
<dbReference type="AlphaFoldDB" id="A0A1E3L8S1"/>
<dbReference type="RefSeq" id="WP_069326509.1">
    <property type="nucleotide sequence ID" value="NZ_MDER01000030.1"/>
</dbReference>
<evidence type="ECO:0000313" key="2">
    <source>
        <dbReference type="EMBL" id="ODP29585.1"/>
    </source>
</evidence>
<dbReference type="InterPro" id="IPR011256">
    <property type="entry name" value="Reg_factor_effector_dom_sf"/>
</dbReference>
<dbReference type="InterPro" id="IPR029441">
    <property type="entry name" value="Cass2"/>
</dbReference>
<evidence type="ECO:0000313" key="3">
    <source>
        <dbReference type="Proteomes" id="UP000094578"/>
    </source>
</evidence>
<reference evidence="2 3" key="1">
    <citation type="submission" date="2016-08" db="EMBL/GenBank/DDBJ databases">
        <title>Genome sequencing of Paenibacillus sp. TI45-13ar, isolated from Korean traditional nuruk.</title>
        <authorList>
            <person name="Kim S.-J."/>
        </authorList>
    </citation>
    <scope>NUCLEOTIDE SEQUENCE [LARGE SCALE GENOMIC DNA]</scope>
    <source>
        <strain evidence="2 3">TI45-13ar</strain>
    </source>
</reference>
<dbReference type="InterPro" id="IPR010499">
    <property type="entry name" value="AraC_E-bd"/>
</dbReference>
<dbReference type="EMBL" id="MDER01000030">
    <property type="protein sequence ID" value="ODP29585.1"/>
    <property type="molecule type" value="Genomic_DNA"/>
</dbReference>
<protein>
    <recommendedName>
        <fullName evidence="1">AraC effector-binding domain-containing protein</fullName>
    </recommendedName>
</protein>
<evidence type="ECO:0000259" key="1">
    <source>
        <dbReference type="SMART" id="SM00871"/>
    </source>
</evidence>
<accession>A0A1E3L8S1</accession>
<feature type="domain" description="AraC effector-binding" evidence="1">
    <location>
        <begin position="5"/>
        <end position="166"/>
    </location>
</feature>
<dbReference type="STRING" id="1886670.PTI45_01068"/>
<name>A0A1E3L8S1_9BACL</name>
<dbReference type="PANTHER" id="PTHR36444">
    <property type="entry name" value="TRANSCRIPTIONAL REGULATOR PROTEIN YOBU-RELATED"/>
    <property type="match status" value="1"/>
</dbReference>